<keyword evidence="2" id="KW-1185">Reference proteome</keyword>
<organism evidence="1 2">
    <name type="scientific">Aldrovandia affinis</name>
    <dbReference type="NCBI Taxonomy" id="143900"/>
    <lineage>
        <taxon>Eukaryota</taxon>
        <taxon>Metazoa</taxon>
        <taxon>Chordata</taxon>
        <taxon>Craniata</taxon>
        <taxon>Vertebrata</taxon>
        <taxon>Euteleostomi</taxon>
        <taxon>Actinopterygii</taxon>
        <taxon>Neopterygii</taxon>
        <taxon>Teleostei</taxon>
        <taxon>Notacanthiformes</taxon>
        <taxon>Halosauridae</taxon>
        <taxon>Aldrovandia</taxon>
    </lineage>
</organism>
<reference evidence="1" key="1">
    <citation type="journal article" date="2023" name="Science">
        <title>Genome structures resolve the early diversification of teleost fishes.</title>
        <authorList>
            <person name="Parey E."/>
            <person name="Louis A."/>
            <person name="Montfort J."/>
            <person name="Bouchez O."/>
            <person name="Roques C."/>
            <person name="Iampietro C."/>
            <person name="Lluch J."/>
            <person name="Castinel A."/>
            <person name="Donnadieu C."/>
            <person name="Desvignes T."/>
            <person name="Floi Bucao C."/>
            <person name="Jouanno E."/>
            <person name="Wen M."/>
            <person name="Mejri S."/>
            <person name="Dirks R."/>
            <person name="Jansen H."/>
            <person name="Henkel C."/>
            <person name="Chen W.J."/>
            <person name="Zahm M."/>
            <person name="Cabau C."/>
            <person name="Klopp C."/>
            <person name="Thompson A.W."/>
            <person name="Robinson-Rechavi M."/>
            <person name="Braasch I."/>
            <person name="Lecointre G."/>
            <person name="Bobe J."/>
            <person name="Postlethwait J.H."/>
            <person name="Berthelot C."/>
            <person name="Roest Crollius H."/>
            <person name="Guiguen Y."/>
        </authorList>
    </citation>
    <scope>NUCLEOTIDE SEQUENCE</scope>
    <source>
        <strain evidence="1">NC1722</strain>
    </source>
</reference>
<evidence type="ECO:0000313" key="1">
    <source>
        <dbReference type="EMBL" id="KAJ8411078.1"/>
    </source>
</evidence>
<gene>
    <name evidence="1" type="ORF">AAFF_G00181130</name>
</gene>
<dbReference type="AlphaFoldDB" id="A0AAD7SZ86"/>
<sequence>MAVSTVQNRTGVSVTGIKGTAAPSLDSRGCGCEPADFLTLLAAGGVRAPGNLLSPGARSSDHKVPMTFSLSLSVVL</sequence>
<protein>
    <submittedName>
        <fullName evidence="1">Uncharacterized protein</fullName>
    </submittedName>
</protein>
<accession>A0AAD7SZ86</accession>
<evidence type="ECO:0000313" key="2">
    <source>
        <dbReference type="Proteomes" id="UP001221898"/>
    </source>
</evidence>
<dbReference type="Proteomes" id="UP001221898">
    <property type="component" value="Unassembled WGS sequence"/>
</dbReference>
<proteinExistence type="predicted"/>
<comment type="caution">
    <text evidence="1">The sequence shown here is derived from an EMBL/GenBank/DDBJ whole genome shotgun (WGS) entry which is preliminary data.</text>
</comment>
<name>A0AAD7SZ86_9TELE</name>
<dbReference type="EMBL" id="JAINUG010000024">
    <property type="protein sequence ID" value="KAJ8411078.1"/>
    <property type="molecule type" value="Genomic_DNA"/>
</dbReference>